<sequence>MIVNSEDAALVGFDARETVTIPPLADEHLPHWSAMQAERAALANVLSRREPAARYAGPARA</sequence>
<dbReference type="RefSeq" id="WP_130159011.1">
    <property type="nucleotide sequence ID" value="NZ_SGIS01000024.1"/>
</dbReference>
<gene>
    <name evidence="1" type="ORF">EWE75_15480</name>
</gene>
<dbReference type="OrthoDB" id="9810734at2"/>
<protein>
    <submittedName>
        <fullName evidence="1">Uncharacterized protein</fullName>
    </submittedName>
</protein>
<dbReference type="AlphaFoldDB" id="A0A4V2DD32"/>
<proteinExistence type="predicted"/>
<dbReference type="EMBL" id="SGIS01000024">
    <property type="protein sequence ID" value="RZF63578.1"/>
    <property type="molecule type" value="Genomic_DNA"/>
</dbReference>
<name>A0A4V2DD32_9SPHN</name>
<evidence type="ECO:0000313" key="1">
    <source>
        <dbReference type="EMBL" id="RZF63578.1"/>
    </source>
</evidence>
<organism evidence="1 2">
    <name type="scientific">Sphingomonas populi</name>
    <dbReference type="NCBI Taxonomy" id="2484750"/>
    <lineage>
        <taxon>Bacteria</taxon>
        <taxon>Pseudomonadati</taxon>
        <taxon>Pseudomonadota</taxon>
        <taxon>Alphaproteobacteria</taxon>
        <taxon>Sphingomonadales</taxon>
        <taxon>Sphingomonadaceae</taxon>
        <taxon>Sphingomonas</taxon>
    </lineage>
</organism>
<comment type="caution">
    <text evidence="1">The sequence shown here is derived from an EMBL/GenBank/DDBJ whole genome shotgun (WGS) entry which is preliminary data.</text>
</comment>
<accession>A0A4V2DD32</accession>
<reference evidence="1 2" key="1">
    <citation type="submission" date="2019-02" db="EMBL/GenBank/DDBJ databases">
        <authorList>
            <person name="Li Y."/>
        </authorList>
    </citation>
    <scope>NUCLEOTIDE SEQUENCE [LARGE SCALE GENOMIC DNA]</scope>
    <source>
        <strain evidence="1 2">3-7</strain>
    </source>
</reference>
<evidence type="ECO:0000313" key="2">
    <source>
        <dbReference type="Proteomes" id="UP000292085"/>
    </source>
</evidence>
<keyword evidence="2" id="KW-1185">Reference proteome</keyword>
<dbReference type="Proteomes" id="UP000292085">
    <property type="component" value="Unassembled WGS sequence"/>
</dbReference>